<reference evidence="2 3" key="2">
    <citation type="submission" date="2020-03" db="EMBL/GenBank/DDBJ databases">
        <authorList>
            <person name="Ichikawa N."/>
            <person name="Kimura A."/>
            <person name="Kitahashi Y."/>
            <person name="Uohara A."/>
        </authorList>
    </citation>
    <scope>NUCLEOTIDE SEQUENCE [LARGE SCALE GENOMIC DNA]</scope>
    <source>
        <strain evidence="2 3">NBRC 105367</strain>
    </source>
</reference>
<organism evidence="2 3">
    <name type="scientific">Phytohabitans suffuscus</name>
    <dbReference type="NCBI Taxonomy" id="624315"/>
    <lineage>
        <taxon>Bacteria</taxon>
        <taxon>Bacillati</taxon>
        <taxon>Actinomycetota</taxon>
        <taxon>Actinomycetes</taxon>
        <taxon>Micromonosporales</taxon>
        <taxon>Micromonosporaceae</taxon>
    </lineage>
</organism>
<dbReference type="PROSITE" id="PS50075">
    <property type="entry name" value="CARRIER"/>
    <property type="match status" value="1"/>
</dbReference>
<dbReference type="InterPro" id="IPR036736">
    <property type="entry name" value="ACP-like_sf"/>
</dbReference>
<dbReference type="AlphaFoldDB" id="A0A6F8YEN4"/>
<dbReference type="SUPFAM" id="SSF47336">
    <property type="entry name" value="ACP-like"/>
    <property type="match status" value="1"/>
</dbReference>
<name>A0A6F8YEN4_9ACTN</name>
<feature type="domain" description="Carrier" evidence="1">
    <location>
        <begin position="5"/>
        <end position="83"/>
    </location>
</feature>
<evidence type="ECO:0000313" key="2">
    <source>
        <dbReference type="EMBL" id="BCB84562.1"/>
    </source>
</evidence>
<dbReference type="KEGG" id="psuu:Psuf_018750"/>
<protein>
    <recommendedName>
        <fullName evidence="1">Carrier domain-containing protein</fullName>
    </recommendedName>
</protein>
<dbReference type="EMBL" id="AP022871">
    <property type="protein sequence ID" value="BCB84562.1"/>
    <property type="molecule type" value="Genomic_DNA"/>
</dbReference>
<dbReference type="InterPro" id="IPR009081">
    <property type="entry name" value="PP-bd_ACP"/>
</dbReference>
<evidence type="ECO:0000259" key="1">
    <source>
        <dbReference type="PROSITE" id="PS50075"/>
    </source>
</evidence>
<dbReference type="Pfam" id="PF00550">
    <property type="entry name" value="PP-binding"/>
    <property type="match status" value="1"/>
</dbReference>
<proteinExistence type="predicted"/>
<sequence>MSTDRITAQIREYVRTNFLDGDPKGELEDTSPLLELGVLNSLNTIRLVSFIRDELGVRLPSLQVNGRNFRDVRSIADTVLANQDAS</sequence>
<dbReference type="Gene3D" id="1.10.1200.10">
    <property type="entry name" value="ACP-like"/>
    <property type="match status" value="1"/>
</dbReference>
<reference evidence="2 3" key="1">
    <citation type="submission" date="2020-03" db="EMBL/GenBank/DDBJ databases">
        <title>Whole genome shotgun sequence of Phytohabitans suffuscus NBRC 105367.</title>
        <authorList>
            <person name="Komaki H."/>
            <person name="Tamura T."/>
        </authorList>
    </citation>
    <scope>NUCLEOTIDE SEQUENCE [LARGE SCALE GENOMIC DNA]</scope>
    <source>
        <strain evidence="2 3">NBRC 105367</strain>
    </source>
</reference>
<dbReference type="Proteomes" id="UP000503011">
    <property type="component" value="Chromosome"/>
</dbReference>
<accession>A0A6F8YEN4</accession>
<gene>
    <name evidence="2" type="ORF">Psuf_018750</name>
</gene>
<evidence type="ECO:0000313" key="3">
    <source>
        <dbReference type="Proteomes" id="UP000503011"/>
    </source>
</evidence>
<keyword evidence="3" id="KW-1185">Reference proteome</keyword>
<dbReference type="RefSeq" id="WP_173155788.1">
    <property type="nucleotide sequence ID" value="NZ_AP022871.1"/>
</dbReference>